<dbReference type="PANTHER" id="PTHR43128">
    <property type="entry name" value="L-2-HYDROXYCARBOXYLATE DEHYDROGENASE (NAD(P)(+))"/>
    <property type="match status" value="1"/>
</dbReference>
<evidence type="ECO:0000313" key="2">
    <source>
        <dbReference type="EMBL" id="KKL78167.1"/>
    </source>
</evidence>
<proteinExistence type="predicted"/>
<evidence type="ECO:0000259" key="1">
    <source>
        <dbReference type="Pfam" id="PF02866"/>
    </source>
</evidence>
<comment type="caution">
    <text evidence="2">The sequence shown here is derived from an EMBL/GenBank/DDBJ whole genome shotgun (WGS) entry which is preliminary data.</text>
</comment>
<organism evidence="2">
    <name type="scientific">marine sediment metagenome</name>
    <dbReference type="NCBI Taxonomy" id="412755"/>
    <lineage>
        <taxon>unclassified sequences</taxon>
        <taxon>metagenomes</taxon>
        <taxon>ecological metagenomes</taxon>
    </lineage>
</organism>
<dbReference type="GO" id="GO:0006089">
    <property type="term" value="P:lactate metabolic process"/>
    <property type="evidence" value="ECO:0007669"/>
    <property type="project" value="TreeGrafter"/>
</dbReference>
<dbReference type="GO" id="GO:0004459">
    <property type="term" value="F:L-lactate dehydrogenase (NAD+) activity"/>
    <property type="evidence" value="ECO:0007669"/>
    <property type="project" value="TreeGrafter"/>
</dbReference>
<feature type="domain" description="Lactate/malate dehydrogenase C-terminal" evidence="1">
    <location>
        <begin position="2"/>
        <end position="133"/>
    </location>
</feature>
<dbReference type="SUPFAM" id="SSF56327">
    <property type="entry name" value="LDH C-terminal domain-like"/>
    <property type="match status" value="1"/>
</dbReference>
<reference evidence="2" key="1">
    <citation type="journal article" date="2015" name="Nature">
        <title>Complex archaea that bridge the gap between prokaryotes and eukaryotes.</title>
        <authorList>
            <person name="Spang A."/>
            <person name="Saw J.H."/>
            <person name="Jorgensen S.L."/>
            <person name="Zaremba-Niedzwiedzka K."/>
            <person name="Martijn J."/>
            <person name="Lind A.E."/>
            <person name="van Eijk R."/>
            <person name="Schleper C."/>
            <person name="Guy L."/>
            <person name="Ettema T.J."/>
        </authorList>
    </citation>
    <scope>NUCLEOTIDE SEQUENCE</scope>
</reference>
<dbReference type="InterPro" id="IPR015955">
    <property type="entry name" value="Lactate_DH/Glyco_Ohase_4_C"/>
</dbReference>
<protein>
    <recommendedName>
        <fullName evidence="1">Lactate/malate dehydrogenase C-terminal domain-containing protein</fullName>
    </recommendedName>
</protein>
<dbReference type="InterPro" id="IPR022383">
    <property type="entry name" value="Lactate/malate_DH_C"/>
</dbReference>
<accession>A0A0F9HSQ5</accession>
<dbReference type="Pfam" id="PF02866">
    <property type="entry name" value="Ldh_1_C"/>
    <property type="match status" value="1"/>
</dbReference>
<name>A0A0F9HSQ5_9ZZZZ</name>
<dbReference type="AlphaFoldDB" id="A0A0F9HSQ5"/>
<feature type="non-terminal residue" evidence="2">
    <location>
        <position position="1"/>
    </location>
</feature>
<dbReference type="PANTHER" id="PTHR43128:SF16">
    <property type="entry name" value="L-LACTATE DEHYDROGENASE"/>
    <property type="match status" value="1"/>
</dbReference>
<dbReference type="Gene3D" id="3.90.110.10">
    <property type="entry name" value="Lactate dehydrogenase/glycoside hydrolase, family 4, C-terminal"/>
    <property type="match status" value="1"/>
</dbReference>
<sequence length="138" mass="14627">ALVMGGHGDAMVPMPRFTTVKGVSINELLPADRVKALIERTQGGGAEIVAHLKTGSAFYAPAASTFEMVRSVLMDELRTLPCSVLLKGQYGIDDVYAGAPVVLGQKGVEKVIELELTDEESGLLKASANAVKLMKENL</sequence>
<gene>
    <name evidence="2" type="ORF">LCGC14_2027570</name>
</gene>
<dbReference type="EMBL" id="LAZR01023540">
    <property type="protein sequence ID" value="KKL78167.1"/>
    <property type="molecule type" value="Genomic_DNA"/>
</dbReference>